<keyword evidence="4" id="KW-0804">Transcription</keyword>
<dbReference type="PROSITE" id="PS50931">
    <property type="entry name" value="HTH_LYSR"/>
    <property type="match status" value="1"/>
</dbReference>
<dbReference type="PANTHER" id="PTHR30537">
    <property type="entry name" value="HTH-TYPE TRANSCRIPTIONAL REGULATOR"/>
    <property type="match status" value="1"/>
</dbReference>
<evidence type="ECO:0000256" key="1">
    <source>
        <dbReference type="ARBA" id="ARBA00009437"/>
    </source>
</evidence>
<dbReference type="GO" id="GO:0006351">
    <property type="term" value="P:DNA-templated transcription"/>
    <property type="evidence" value="ECO:0007669"/>
    <property type="project" value="TreeGrafter"/>
</dbReference>
<dbReference type="Proteomes" id="UP000033452">
    <property type="component" value="Unassembled WGS sequence"/>
</dbReference>
<dbReference type="EMBL" id="JXYA01000001">
    <property type="protein sequence ID" value="KJZ13444.1"/>
    <property type="molecule type" value="Genomic_DNA"/>
</dbReference>
<dbReference type="InterPro" id="IPR058163">
    <property type="entry name" value="LysR-type_TF_proteobact-type"/>
</dbReference>
<comment type="caution">
    <text evidence="6">The sequence shown here is derived from an EMBL/GenBank/DDBJ whole genome shotgun (WGS) entry which is preliminary data.</text>
</comment>
<evidence type="ECO:0000256" key="3">
    <source>
        <dbReference type="ARBA" id="ARBA00023125"/>
    </source>
</evidence>
<organism evidence="6 7">
    <name type="scientific">Pseudoalteromonas rubra</name>
    <dbReference type="NCBI Taxonomy" id="43658"/>
    <lineage>
        <taxon>Bacteria</taxon>
        <taxon>Pseudomonadati</taxon>
        <taxon>Pseudomonadota</taxon>
        <taxon>Gammaproteobacteria</taxon>
        <taxon>Alteromonadales</taxon>
        <taxon>Pseudoalteromonadaceae</taxon>
        <taxon>Pseudoalteromonas</taxon>
    </lineage>
</organism>
<dbReference type="SUPFAM" id="SSF53850">
    <property type="entry name" value="Periplasmic binding protein-like II"/>
    <property type="match status" value="1"/>
</dbReference>
<keyword evidence="3" id="KW-0238">DNA-binding</keyword>
<dbReference type="InterPro" id="IPR036388">
    <property type="entry name" value="WH-like_DNA-bd_sf"/>
</dbReference>
<dbReference type="PATRIC" id="fig|43658.5.peg.141"/>
<dbReference type="Gene3D" id="3.40.190.10">
    <property type="entry name" value="Periplasmic binding protein-like II"/>
    <property type="match status" value="2"/>
</dbReference>
<protein>
    <submittedName>
        <fullName evidence="6">LysR family transcriptional regulator</fullName>
    </submittedName>
</protein>
<name>A0A0F4R1K5_9GAMM</name>
<evidence type="ECO:0000313" key="7">
    <source>
        <dbReference type="Proteomes" id="UP000033452"/>
    </source>
</evidence>
<evidence type="ECO:0000313" key="6">
    <source>
        <dbReference type="EMBL" id="KJZ13444.1"/>
    </source>
</evidence>
<dbReference type="InterPro" id="IPR036390">
    <property type="entry name" value="WH_DNA-bd_sf"/>
</dbReference>
<dbReference type="PANTHER" id="PTHR30537:SF5">
    <property type="entry name" value="HTH-TYPE TRANSCRIPTIONAL ACTIVATOR TTDR-RELATED"/>
    <property type="match status" value="1"/>
</dbReference>
<evidence type="ECO:0000256" key="2">
    <source>
        <dbReference type="ARBA" id="ARBA00023015"/>
    </source>
</evidence>
<evidence type="ECO:0000256" key="4">
    <source>
        <dbReference type="ARBA" id="ARBA00023163"/>
    </source>
</evidence>
<dbReference type="Pfam" id="PF03466">
    <property type="entry name" value="LysR_substrate"/>
    <property type="match status" value="1"/>
</dbReference>
<dbReference type="FunFam" id="1.10.10.10:FF:000001">
    <property type="entry name" value="LysR family transcriptional regulator"/>
    <property type="match status" value="1"/>
</dbReference>
<dbReference type="Gene3D" id="1.10.10.10">
    <property type="entry name" value="Winged helix-like DNA-binding domain superfamily/Winged helix DNA-binding domain"/>
    <property type="match status" value="1"/>
</dbReference>
<proteinExistence type="inferred from homology"/>
<dbReference type="InterPro" id="IPR000847">
    <property type="entry name" value="LysR_HTH_N"/>
</dbReference>
<comment type="similarity">
    <text evidence="1">Belongs to the LysR transcriptional regulatory family.</text>
</comment>
<dbReference type="SUPFAM" id="SSF46785">
    <property type="entry name" value="Winged helix' DNA-binding domain"/>
    <property type="match status" value="1"/>
</dbReference>
<reference evidence="6 7" key="1">
    <citation type="journal article" date="2015" name="BMC Genomics">
        <title>Genome mining reveals unlocked bioactive potential of marine Gram-negative bacteria.</title>
        <authorList>
            <person name="Machado H."/>
            <person name="Sonnenschein E.C."/>
            <person name="Melchiorsen J."/>
            <person name="Gram L."/>
        </authorList>
    </citation>
    <scope>NUCLEOTIDE SEQUENCE [LARGE SCALE GENOMIC DNA]</scope>
    <source>
        <strain evidence="6 7">S2471</strain>
    </source>
</reference>
<dbReference type="OrthoDB" id="6565067at2"/>
<gene>
    <name evidence="6" type="ORF">TW77_00685</name>
</gene>
<evidence type="ECO:0000259" key="5">
    <source>
        <dbReference type="PROSITE" id="PS50931"/>
    </source>
</evidence>
<keyword evidence="7" id="KW-1185">Reference proteome</keyword>
<dbReference type="AlphaFoldDB" id="A0A0F4R1K5"/>
<dbReference type="GO" id="GO:0043565">
    <property type="term" value="F:sequence-specific DNA binding"/>
    <property type="evidence" value="ECO:0007669"/>
    <property type="project" value="TreeGrafter"/>
</dbReference>
<feature type="domain" description="HTH lysR-type" evidence="5">
    <location>
        <begin position="5"/>
        <end position="62"/>
    </location>
</feature>
<keyword evidence="2" id="KW-0805">Transcription regulation</keyword>
<dbReference type="GO" id="GO:0003700">
    <property type="term" value="F:DNA-binding transcription factor activity"/>
    <property type="evidence" value="ECO:0007669"/>
    <property type="project" value="InterPro"/>
</dbReference>
<accession>A0A0F4R1K5</accession>
<sequence length="305" mass="33713">MIERTDIQWLLSFVAVYEKLSFKLAAEQRLLPTSNISRHVAQLEHHLNTRLLERTTRKMHPTASGTQLYETIKPLLQRMDDALTEVCEHSDALSGHLNLVMPDVPVLATLIADFCHQHPDITLSCDTQLNPSEGIMEGLDLVIRFGRGTLIDSGWVAQPLLTLPSCVVGAPALLADHANLHTLETLSKVPCITSLTALQGTPWRFKHNKTLHVQSSYKVNSGHMAKAAAIQGLGFAILPRHMCQAELKAGTLVEVKLEHEPEDLVLYAFYSGRKYPQKKVTALIAHLQTGLSEQDTQAINTPDSG</sequence>
<dbReference type="RefSeq" id="WP_046003035.1">
    <property type="nucleotide sequence ID" value="NZ_JXYA01000001.1"/>
</dbReference>
<dbReference type="Pfam" id="PF00126">
    <property type="entry name" value="HTH_1"/>
    <property type="match status" value="1"/>
</dbReference>
<dbReference type="CDD" id="cd08422">
    <property type="entry name" value="PBP2_CrgA_like"/>
    <property type="match status" value="1"/>
</dbReference>
<dbReference type="InterPro" id="IPR005119">
    <property type="entry name" value="LysR_subst-bd"/>
</dbReference>